<evidence type="ECO:0000256" key="2">
    <source>
        <dbReference type="SAM" id="MobiDB-lite"/>
    </source>
</evidence>
<dbReference type="InterPro" id="IPR014030">
    <property type="entry name" value="Ketoacyl_synth_N"/>
</dbReference>
<name>A0A0L7K3P9_OPEBR</name>
<dbReference type="GO" id="GO:0004315">
    <property type="term" value="F:3-oxoacyl-[acyl-carrier-protein] synthase activity"/>
    <property type="evidence" value="ECO:0007669"/>
    <property type="project" value="InterPro"/>
</dbReference>
<dbReference type="Gene3D" id="3.40.47.10">
    <property type="match status" value="1"/>
</dbReference>
<dbReference type="STRING" id="104452.A0A0L7K3P9"/>
<dbReference type="InterPro" id="IPR016039">
    <property type="entry name" value="Thiolase-like"/>
</dbReference>
<dbReference type="InterPro" id="IPR018201">
    <property type="entry name" value="Ketoacyl_synth_AS"/>
</dbReference>
<dbReference type="EMBL" id="JTDY01012518">
    <property type="protein sequence ID" value="KOB52263.1"/>
    <property type="molecule type" value="Genomic_DNA"/>
</dbReference>
<dbReference type="SUPFAM" id="SSF53901">
    <property type="entry name" value="Thiolase-like"/>
    <property type="match status" value="1"/>
</dbReference>
<evidence type="ECO:0000259" key="3">
    <source>
        <dbReference type="PROSITE" id="PS52004"/>
    </source>
</evidence>
<dbReference type="Pfam" id="PF00109">
    <property type="entry name" value="ketoacyl-synt"/>
    <property type="match status" value="1"/>
</dbReference>
<dbReference type="AlphaFoldDB" id="A0A0L7K3P9"/>
<dbReference type="InterPro" id="IPR021109">
    <property type="entry name" value="Peptidase_aspartic_dom_sf"/>
</dbReference>
<gene>
    <name evidence="4" type="ORF">OBRU01_24172</name>
</gene>
<evidence type="ECO:0000313" key="5">
    <source>
        <dbReference type="Proteomes" id="UP000037510"/>
    </source>
</evidence>
<accession>A0A0L7K3P9</accession>
<dbReference type="PANTHER" id="PTHR47331:SF5">
    <property type="entry name" value="RIBONUCLEASE H"/>
    <property type="match status" value="1"/>
</dbReference>
<dbReference type="Gene3D" id="2.40.70.10">
    <property type="entry name" value="Acid Proteases"/>
    <property type="match status" value="1"/>
</dbReference>
<keyword evidence="1" id="KW-0808">Transferase</keyword>
<dbReference type="Proteomes" id="UP000037510">
    <property type="component" value="Unassembled WGS sequence"/>
</dbReference>
<comment type="caution">
    <text evidence="4">The sequence shown here is derived from an EMBL/GenBank/DDBJ whole genome shotgun (WGS) entry which is preliminary data.</text>
</comment>
<sequence>RLSLDGPWERGITAIGQSSDDATSRHGNRAGCERQLKTRVDSERHSISTCKLPNIEISAYDGKDFAQFKPFIDLFNAVIDSNQSLSNVQKLFYLRKYLTADALSVIINLPLVNESYPEAIKLLEKRFDNETRLISNHINVLLDLPQMQKGTAANIRSFISDARQQLYALKNLKQPVETWDMLLISILSRKLDSYTNRAYHLDRSSLDKLPTLEEFLSFLEKRAVALEDSSPLQNTCYEGKSAKLNNNHKVTNIVTKSNSKRNCPFCSNDHPIYSCPKFKMASSSQRVKFAADNKLCTTCLRNHTDKCKYSFKCQVCQNSHNTLLHEDEPKEAEKVISLHSNISTNQTNILLPTMKVKLIDKSGQEIEVKALLDCGSQVSIVKRSLVNKLDLTPVAQDSNIIGLGNTPNKVSECANILLQSNLYNVKFSVKCHVVETITTNLPQNYFDVRKCKLPRNVQLADDDYNKPSEIVLLLGVDFYSKVIIDGVLKLENGLVLQNTLFGHVVTGAMKNECLNLSNVNLVSNFVIQENMNDGLENIMKNFWLSEKMPEESNNQNLEFEQAEQCFKRCNKSMYANRISYWLDVKGPSYTLDVACASSMACIDHAYRSIQSGLCEAAIVGGCNLCMHPYISLNFKRAGFLCTDGKTKCFDKRGDGYVRSDAISVLFLQKAKDAKR</sequence>
<dbReference type="InterPro" id="IPR005312">
    <property type="entry name" value="DUF1759"/>
</dbReference>
<evidence type="ECO:0000313" key="4">
    <source>
        <dbReference type="EMBL" id="KOB52263.1"/>
    </source>
</evidence>
<evidence type="ECO:0000256" key="1">
    <source>
        <dbReference type="ARBA" id="ARBA00022679"/>
    </source>
</evidence>
<dbReference type="Pfam" id="PF03564">
    <property type="entry name" value="DUF1759"/>
    <property type="match status" value="1"/>
</dbReference>
<dbReference type="PANTHER" id="PTHR47331">
    <property type="entry name" value="PHD-TYPE DOMAIN-CONTAINING PROTEIN"/>
    <property type="match status" value="1"/>
</dbReference>
<keyword evidence="5" id="KW-1185">Reference proteome</keyword>
<dbReference type="CDD" id="cd00303">
    <property type="entry name" value="retropepsin_like"/>
    <property type="match status" value="1"/>
</dbReference>
<feature type="region of interest" description="Disordered" evidence="2">
    <location>
        <begin position="1"/>
        <end position="31"/>
    </location>
</feature>
<feature type="domain" description="Ketosynthase family 3 (KS3)" evidence="3">
    <location>
        <begin position="468"/>
        <end position="675"/>
    </location>
</feature>
<proteinExistence type="predicted"/>
<organism evidence="4 5">
    <name type="scientific">Operophtera brumata</name>
    <name type="common">Winter moth</name>
    <name type="synonym">Phalaena brumata</name>
    <dbReference type="NCBI Taxonomy" id="104452"/>
    <lineage>
        <taxon>Eukaryota</taxon>
        <taxon>Metazoa</taxon>
        <taxon>Ecdysozoa</taxon>
        <taxon>Arthropoda</taxon>
        <taxon>Hexapoda</taxon>
        <taxon>Insecta</taxon>
        <taxon>Pterygota</taxon>
        <taxon>Neoptera</taxon>
        <taxon>Endopterygota</taxon>
        <taxon>Lepidoptera</taxon>
        <taxon>Glossata</taxon>
        <taxon>Ditrysia</taxon>
        <taxon>Geometroidea</taxon>
        <taxon>Geometridae</taxon>
        <taxon>Larentiinae</taxon>
        <taxon>Operophtera</taxon>
    </lineage>
</organism>
<dbReference type="PROSITE" id="PS52004">
    <property type="entry name" value="KS3_2"/>
    <property type="match status" value="1"/>
</dbReference>
<reference evidence="4 5" key="1">
    <citation type="journal article" date="2015" name="Genome Biol. Evol.">
        <title>The genome of winter moth (Operophtera brumata) provides a genomic perspective on sexual dimorphism and phenology.</title>
        <authorList>
            <person name="Derks M.F."/>
            <person name="Smit S."/>
            <person name="Salis L."/>
            <person name="Schijlen E."/>
            <person name="Bossers A."/>
            <person name="Mateman C."/>
            <person name="Pijl A.S."/>
            <person name="de Ridder D."/>
            <person name="Groenen M.A."/>
            <person name="Visser M.E."/>
            <person name="Megens H.J."/>
        </authorList>
    </citation>
    <scope>NUCLEOTIDE SEQUENCE [LARGE SCALE GENOMIC DNA]</scope>
    <source>
        <strain evidence="4">WM2013NL</strain>
        <tissue evidence="4">Head and thorax</tissue>
    </source>
</reference>
<dbReference type="PROSITE" id="PS00606">
    <property type="entry name" value="KS3_1"/>
    <property type="match status" value="1"/>
</dbReference>
<feature type="non-terminal residue" evidence="4">
    <location>
        <position position="1"/>
    </location>
</feature>
<dbReference type="GO" id="GO:0006633">
    <property type="term" value="P:fatty acid biosynthetic process"/>
    <property type="evidence" value="ECO:0007669"/>
    <property type="project" value="InterPro"/>
</dbReference>
<dbReference type="InterPro" id="IPR020841">
    <property type="entry name" value="PKS_Beta-ketoAc_synthase_dom"/>
</dbReference>
<protein>
    <submittedName>
        <fullName evidence="4">Gag-pol polyprotein</fullName>
    </submittedName>
</protein>